<sequence>MEVEEREDKGAVQTKIRKTEVNSMVACLRVAATLAGKSLDAISRKMCPSLISCLYHPWKYLYLKTRCQRVLRLIYNKRRGGKTARMTNPRLHVQIPGLPAKNEKNIVERKSSSLNNSAGPIKPRQFHSYAGLIKPLQFQIYTH</sequence>
<dbReference type="AlphaFoldDB" id="A0AAD6Q5N8"/>
<protein>
    <submittedName>
        <fullName evidence="1">Uncharacterized protein</fullName>
    </submittedName>
</protein>
<dbReference type="Proteomes" id="UP001164929">
    <property type="component" value="Chromosome 11"/>
</dbReference>
<organism evidence="1 2">
    <name type="scientific">Populus alba x Populus x berolinensis</name>
    <dbReference type="NCBI Taxonomy" id="444605"/>
    <lineage>
        <taxon>Eukaryota</taxon>
        <taxon>Viridiplantae</taxon>
        <taxon>Streptophyta</taxon>
        <taxon>Embryophyta</taxon>
        <taxon>Tracheophyta</taxon>
        <taxon>Spermatophyta</taxon>
        <taxon>Magnoliopsida</taxon>
        <taxon>eudicotyledons</taxon>
        <taxon>Gunneridae</taxon>
        <taxon>Pentapetalae</taxon>
        <taxon>rosids</taxon>
        <taxon>fabids</taxon>
        <taxon>Malpighiales</taxon>
        <taxon>Salicaceae</taxon>
        <taxon>Saliceae</taxon>
        <taxon>Populus</taxon>
    </lineage>
</organism>
<comment type="caution">
    <text evidence="1">The sequence shown here is derived from an EMBL/GenBank/DDBJ whole genome shotgun (WGS) entry which is preliminary data.</text>
</comment>
<dbReference type="EMBL" id="JAQIZT010000011">
    <property type="protein sequence ID" value="KAJ6979852.1"/>
    <property type="molecule type" value="Genomic_DNA"/>
</dbReference>
<evidence type="ECO:0000313" key="2">
    <source>
        <dbReference type="Proteomes" id="UP001164929"/>
    </source>
</evidence>
<reference evidence="1" key="1">
    <citation type="journal article" date="2023" name="Mol. Ecol. Resour.">
        <title>Chromosome-level genome assembly of a triploid poplar Populus alba 'Berolinensis'.</title>
        <authorList>
            <person name="Chen S."/>
            <person name="Yu Y."/>
            <person name="Wang X."/>
            <person name="Wang S."/>
            <person name="Zhang T."/>
            <person name="Zhou Y."/>
            <person name="He R."/>
            <person name="Meng N."/>
            <person name="Wang Y."/>
            <person name="Liu W."/>
            <person name="Liu Z."/>
            <person name="Liu J."/>
            <person name="Guo Q."/>
            <person name="Huang H."/>
            <person name="Sederoff R.R."/>
            <person name="Wang G."/>
            <person name="Qu G."/>
            <person name="Chen S."/>
        </authorList>
    </citation>
    <scope>NUCLEOTIDE SEQUENCE</scope>
    <source>
        <strain evidence="1">SC-2020</strain>
    </source>
</reference>
<name>A0AAD6Q5N8_9ROSI</name>
<gene>
    <name evidence="1" type="ORF">NC653_027864</name>
</gene>
<keyword evidence="2" id="KW-1185">Reference proteome</keyword>
<evidence type="ECO:0000313" key="1">
    <source>
        <dbReference type="EMBL" id="KAJ6979852.1"/>
    </source>
</evidence>
<accession>A0AAD6Q5N8</accession>
<proteinExistence type="predicted"/>